<sequence length="62" mass="7334">MIPHQIYRGKVCEIAQGSRQIEKKKVFIISNDQRKPKNIIKSLNGKLESYLSSRYFYPDEFV</sequence>
<dbReference type="EMBL" id="AKWM02000038">
    <property type="protein sequence ID" value="EKS00299.1"/>
    <property type="molecule type" value="Genomic_DNA"/>
</dbReference>
<evidence type="ECO:0000313" key="1">
    <source>
        <dbReference type="EMBL" id="EKS00299.1"/>
    </source>
</evidence>
<name>A0AA87MQ26_9LEPT</name>
<evidence type="ECO:0000313" key="2">
    <source>
        <dbReference type="Proteomes" id="UP000001343"/>
    </source>
</evidence>
<accession>A0AA87MQ26</accession>
<gene>
    <name evidence="1" type="ORF">LEP1GSC125_2939</name>
</gene>
<proteinExistence type="predicted"/>
<protein>
    <submittedName>
        <fullName evidence="1">Uncharacterized protein</fullName>
    </submittedName>
</protein>
<dbReference type="AlphaFoldDB" id="A0AA87MQ26"/>
<dbReference type="Proteomes" id="UP000001343">
    <property type="component" value="Unassembled WGS sequence"/>
</dbReference>
<organism evidence="1 2">
    <name type="scientific">Leptospira mayottensis 200901122</name>
    <dbReference type="NCBI Taxonomy" id="1193010"/>
    <lineage>
        <taxon>Bacteria</taxon>
        <taxon>Pseudomonadati</taxon>
        <taxon>Spirochaetota</taxon>
        <taxon>Spirochaetia</taxon>
        <taxon>Leptospirales</taxon>
        <taxon>Leptospiraceae</taxon>
        <taxon>Leptospira</taxon>
    </lineage>
</organism>
<reference evidence="1 2" key="1">
    <citation type="journal article" date="2014" name="Int. J. Syst. Evol. Microbiol.">
        <title>Leptospira mayottensis sp. nov., a pathogenic species of the genus Leptospira isolated from humans.</title>
        <authorList>
            <person name="Bourhy P."/>
            <person name="Collet L."/>
            <person name="Brisse S."/>
            <person name="Picardeau M."/>
        </authorList>
    </citation>
    <scope>NUCLEOTIDE SEQUENCE [LARGE SCALE GENOMIC DNA]</scope>
    <source>
        <strain evidence="1 2">200901122</strain>
    </source>
</reference>
<comment type="caution">
    <text evidence="1">The sequence shown here is derived from an EMBL/GenBank/DDBJ whole genome shotgun (WGS) entry which is preliminary data.</text>
</comment>